<feature type="compositionally biased region" description="Basic and acidic residues" evidence="1">
    <location>
        <begin position="90"/>
        <end position="111"/>
    </location>
</feature>
<comment type="caution">
    <text evidence="2">The sequence shown here is derived from an EMBL/GenBank/DDBJ whole genome shotgun (WGS) entry which is preliminary data.</text>
</comment>
<dbReference type="Proteomes" id="UP000215335">
    <property type="component" value="Unassembled WGS sequence"/>
</dbReference>
<dbReference type="EMBL" id="NNAY01000590">
    <property type="protein sequence ID" value="OXU27514.1"/>
    <property type="molecule type" value="Genomic_DNA"/>
</dbReference>
<feature type="compositionally biased region" description="Low complexity" evidence="1">
    <location>
        <begin position="49"/>
        <end position="63"/>
    </location>
</feature>
<proteinExistence type="predicted"/>
<accession>A0A232F9H4</accession>
<evidence type="ECO:0000313" key="3">
    <source>
        <dbReference type="Proteomes" id="UP000215335"/>
    </source>
</evidence>
<evidence type="ECO:0000256" key="1">
    <source>
        <dbReference type="SAM" id="MobiDB-lite"/>
    </source>
</evidence>
<gene>
    <name evidence="2" type="ORF">TSAR_010878</name>
</gene>
<protein>
    <submittedName>
        <fullName evidence="2">Uncharacterized protein</fullName>
    </submittedName>
</protein>
<organism evidence="2 3">
    <name type="scientific">Trichomalopsis sarcophagae</name>
    <dbReference type="NCBI Taxonomy" id="543379"/>
    <lineage>
        <taxon>Eukaryota</taxon>
        <taxon>Metazoa</taxon>
        <taxon>Ecdysozoa</taxon>
        <taxon>Arthropoda</taxon>
        <taxon>Hexapoda</taxon>
        <taxon>Insecta</taxon>
        <taxon>Pterygota</taxon>
        <taxon>Neoptera</taxon>
        <taxon>Endopterygota</taxon>
        <taxon>Hymenoptera</taxon>
        <taxon>Apocrita</taxon>
        <taxon>Proctotrupomorpha</taxon>
        <taxon>Chalcidoidea</taxon>
        <taxon>Pteromalidae</taxon>
        <taxon>Pteromalinae</taxon>
        <taxon>Trichomalopsis</taxon>
    </lineage>
</organism>
<feature type="region of interest" description="Disordered" evidence="1">
    <location>
        <begin position="22"/>
        <end position="111"/>
    </location>
</feature>
<keyword evidence="3" id="KW-1185">Reference proteome</keyword>
<name>A0A232F9H4_9HYME</name>
<sequence length="111" mass="12692">MTLVVEDIGSSVEIEDENTRLAKKNSEYESGYFEEGSDLEERRRTAKQSAESSGWSSSSCSRSCGLTKAINELEVRDSPASPDPEDDEEYRTLEKRKEPRKKGEEYNHVFY</sequence>
<evidence type="ECO:0000313" key="2">
    <source>
        <dbReference type="EMBL" id="OXU27514.1"/>
    </source>
</evidence>
<dbReference type="AlphaFoldDB" id="A0A232F9H4"/>
<reference evidence="2 3" key="1">
    <citation type="journal article" date="2017" name="Curr. Biol.">
        <title>The Evolution of Venom by Co-option of Single-Copy Genes.</title>
        <authorList>
            <person name="Martinson E.O."/>
            <person name="Mrinalini"/>
            <person name="Kelkar Y.D."/>
            <person name="Chang C.H."/>
            <person name="Werren J.H."/>
        </authorList>
    </citation>
    <scope>NUCLEOTIDE SEQUENCE [LARGE SCALE GENOMIC DNA]</scope>
    <source>
        <strain evidence="2 3">Alberta</strain>
        <tissue evidence="2">Whole body</tissue>
    </source>
</reference>